<dbReference type="Gene3D" id="3.40.50.720">
    <property type="entry name" value="NAD(P)-binding Rossmann-like Domain"/>
    <property type="match status" value="1"/>
</dbReference>
<dbReference type="InterPro" id="IPR036291">
    <property type="entry name" value="NAD(P)-bd_dom_sf"/>
</dbReference>
<evidence type="ECO:0000313" key="4">
    <source>
        <dbReference type="EMBL" id="KAJ5099601.1"/>
    </source>
</evidence>
<dbReference type="SUPFAM" id="SSF63825">
    <property type="entry name" value="YWTD domain"/>
    <property type="match status" value="1"/>
</dbReference>
<dbReference type="SMART" id="SM00135">
    <property type="entry name" value="LY"/>
    <property type="match status" value="5"/>
</dbReference>
<dbReference type="SUPFAM" id="SSF48179">
    <property type="entry name" value="6-phosphogluconate dehydrogenase C-terminal domain-like"/>
    <property type="match status" value="1"/>
</dbReference>
<dbReference type="GO" id="GO:0016616">
    <property type="term" value="F:oxidoreductase activity, acting on the CH-OH group of donors, NAD or NADP as acceptor"/>
    <property type="evidence" value="ECO:0007669"/>
    <property type="project" value="InterPro"/>
</dbReference>
<evidence type="ECO:0000313" key="5">
    <source>
        <dbReference type="Proteomes" id="UP001149074"/>
    </source>
</evidence>
<feature type="domain" description="3-hydroxyacyl-CoA dehydrogenase NAD binding" evidence="3">
    <location>
        <begin position="16"/>
        <end position="183"/>
    </location>
</feature>
<name>A0A9W9KBG1_9EURO</name>
<protein>
    <recommendedName>
        <fullName evidence="6">3-hydroxyacyl-CoA dehydrogenase</fullName>
    </recommendedName>
</protein>
<keyword evidence="5" id="KW-1185">Reference proteome</keyword>
<comment type="caution">
    <text evidence="4">The sequence shown here is derived from an EMBL/GenBank/DDBJ whole genome shotgun (WGS) entry which is preliminary data.</text>
</comment>
<dbReference type="Proteomes" id="UP001149074">
    <property type="component" value="Unassembled WGS sequence"/>
</dbReference>
<dbReference type="SUPFAM" id="SSF51735">
    <property type="entry name" value="NAD(P)-binding Rossmann-fold domains"/>
    <property type="match status" value="1"/>
</dbReference>
<feature type="domain" description="3-hydroxyacyl-CoA dehydrogenase C-terminal" evidence="2">
    <location>
        <begin position="192"/>
        <end position="286"/>
    </location>
</feature>
<evidence type="ECO:0000256" key="1">
    <source>
        <dbReference type="ARBA" id="ARBA00023002"/>
    </source>
</evidence>
<dbReference type="Pfam" id="PF00725">
    <property type="entry name" value="3HCDH"/>
    <property type="match status" value="1"/>
</dbReference>
<sequence length="607" mass="67193">MHQTWAPPRDYRSRPVAILGAGVLGRRIGCIWASTGFNVHIRDPSHQQRQDGISYIQDNVHSYAKKTGKTVGTAHAFENMREAVENAWLVIEAVPEKIQLKIDTFAELESLTPADCILASNSSSYRSSEMLEKVSESTMKRILNMHYYMPPKCMVVELMTDGHTKDEIFPFLAERCKEGNTLPYVARKQSTGFIFNRLWAAVKRETLTILAEGVSVPEEIDSLWTEMFVKGGSTPCKTMDDVGLDTVAFIESHYTKERGLSPKYTVDYLNENFVKHGKLGTKSSHGGLFPSVKSETASVIEKPNLVVLDLGLSAAAPSMKSGAVLEYSSDGHFQKTLVENQSLPDGVSVDPHNGRLFWTNMGVPGKNDGSVLTFDRKSNSVETIVPSGVINTPKQLALDTTARKVYFCDREGLSVYRCDYDGSKLEKIVHAGNPEDPKDVSDARKWCVGIAIAPRLGRFYWTQKGPSKAGQGRIFCANITMPDNQSALFRSDIECIIGGLPEPIDLEVDEDSGFLYWTDRGEIPCGNSLNRMKLDALGRPSETTAPNKHEILTRHFNEAIGLKVDGKNESIYVTDLGGSIYRCDLNGNQKSVVHSDNSRAFTGITFI</sequence>
<dbReference type="InterPro" id="IPR000033">
    <property type="entry name" value="LDLR_classB_rpt"/>
</dbReference>
<evidence type="ECO:0000259" key="2">
    <source>
        <dbReference type="Pfam" id="PF00725"/>
    </source>
</evidence>
<reference evidence="4" key="1">
    <citation type="submission" date="2022-11" db="EMBL/GenBank/DDBJ databases">
        <authorList>
            <person name="Petersen C."/>
        </authorList>
    </citation>
    <scope>NUCLEOTIDE SEQUENCE</scope>
    <source>
        <strain evidence="4">IBT 30761</strain>
    </source>
</reference>
<dbReference type="Gene3D" id="1.10.1040.10">
    <property type="entry name" value="N-(1-d-carboxylethyl)-l-norvaline Dehydrogenase, domain 2"/>
    <property type="match status" value="1"/>
</dbReference>
<keyword evidence="1" id="KW-0560">Oxidoreductase</keyword>
<gene>
    <name evidence="4" type="ORF">N7532_006602</name>
</gene>
<organism evidence="4 5">
    <name type="scientific">Penicillium argentinense</name>
    <dbReference type="NCBI Taxonomy" id="1131581"/>
    <lineage>
        <taxon>Eukaryota</taxon>
        <taxon>Fungi</taxon>
        <taxon>Dikarya</taxon>
        <taxon>Ascomycota</taxon>
        <taxon>Pezizomycotina</taxon>
        <taxon>Eurotiomycetes</taxon>
        <taxon>Eurotiomycetidae</taxon>
        <taxon>Eurotiales</taxon>
        <taxon>Aspergillaceae</taxon>
        <taxon>Penicillium</taxon>
    </lineage>
</organism>
<dbReference type="Pfam" id="PF02737">
    <property type="entry name" value="3HCDH_N"/>
    <property type="match status" value="1"/>
</dbReference>
<dbReference type="PANTHER" id="PTHR48075:SF10">
    <property type="entry name" value="DEHYDROGENASE, PUTATIVE (AFU_ORTHOLOGUE AFUA_5G10070)-RELATED"/>
    <property type="match status" value="1"/>
</dbReference>
<dbReference type="GO" id="GO:0006631">
    <property type="term" value="P:fatty acid metabolic process"/>
    <property type="evidence" value="ECO:0007669"/>
    <property type="project" value="InterPro"/>
</dbReference>
<dbReference type="PANTHER" id="PTHR48075">
    <property type="entry name" value="3-HYDROXYACYL-COA DEHYDROGENASE FAMILY PROTEIN"/>
    <property type="match status" value="1"/>
</dbReference>
<evidence type="ECO:0008006" key="6">
    <source>
        <dbReference type="Google" id="ProtNLM"/>
    </source>
</evidence>
<dbReference type="InterPro" id="IPR008927">
    <property type="entry name" value="6-PGluconate_DH-like_C_sf"/>
</dbReference>
<dbReference type="RefSeq" id="XP_056475255.1">
    <property type="nucleotide sequence ID" value="XM_056619096.1"/>
</dbReference>
<evidence type="ECO:0000259" key="3">
    <source>
        <dbReference type="Pfam" id="PF02737"/>
    </source>
</evidence>
<dbReference type="InterPro" id="IPR006176">
    <property type="entry name" value="3-OHacyl-CoA_DH_NAD-bd"/>
</dbReference>
<reference evidence="4" key="2">
    <citation type="journal article" date="2023" name="IMA Fungus">
        <title>Comparative genomic study of the Penicillium genus elucidates a diverse pangenome and 15 lateral gene transfer events.</title>
        <authorList>
            <person name="Petersen C."/>
            <person name="Sorensen T."/>
            <person name="Nielsen M.R."/>
            <person name="Sondergaard T.E."/>
            <person name="Sorensen J.L."/>
            <person name="Fitzpatrick D.A."/>
            <person name="Frisvad J.C."/>
            <person name="Nielsen K.L."/>
        </authorList>
    </citation>
    <scope>NUCLEOTIDE SEQUENCE</scope>
    <source>
        <strain evidence="4">IBT 30761</strain>
    </source>
</reference>
<dbReference type="GeneID" id="81358075"/>
<dbReference type="InterPro" id="IPR013328">
    <property type="entry name" value="6PGD_dom2"/>
</dbReference>
<dbReference type="OrthoDB" id="5958943at2759"/>
<dbReference type="Gene3D" id="2.120.10.30">
    <property type="entry name" value="TolB, C-terminal domain"/>
    <property type="match status" value="2"/>
</dbReference>
<proteinExistence type="predicted"/>
<dbReference type="GO" id="GO:0070403">
    <property type="term" value="F:NAD+ binding"/>
    <property type="evidence" value="ECO:0007669"/>
    <property type="project" value="InterPro"/>
</dbReference>
<accession>A0A9W9KBG1</accession>
<dbReference type="InterPro" id="IPR006108">
    <property type="entry name" value="3HC_DH_C"/>
</dbReference>
<dbReference type="EMBL" id="JAPQKI010000005">
    <property type="protein sequence ID" value="KAJ5099601.1"/>
    <property type="molecule type" value="Genomic_DNA"/>
</dbReference>
<dbReference type="InterPro" id="IPR011042">
    <property type="entry name" value="6-blade_b-propeller_TolB-like"/>
</dbReference>
<dbReference type="AlphaFoldDB" id="A0A9W9KBG1"/>